<accession>A0ABS2LC41</accession>
<evidence type="ECO:0000256" key="2">
    <source>
        <dbReference type="SAM" id="Phobius"/>
    </source>
</evidence>
<dbReference type="Proteomes" id="UP000698059">
    <property type="component" value="Unassembled WGS sequence"/>
</dbReference>
<name>A0ABS2LC41_9CELL</name>
<keyword evidence="4" id="KW-1185">Reference proteome</keyword>
<keyword evidence="2" id="KW-0472">Membrane</keyword>
<evidence type="ECO:0000313" key="4">
    <source>
        <dbReference type="Proteomes" id="UP000698059"/>
    </source>
</evidence>
<comment type="caution">
    <text evidence="3">The sequence shown here is derived from an EMBL/GenBank/DDBJ whole genome shotgun (WGS) entry which is preliminary data.</text>
</comment>
<keyword evidence="2" id="KW-1133">Transmembrane helix</keyword>
<dbReference type="EMBL" id="JAFBBO010000001">
    <property type="protein sequence ID" value="MBM7477996.1"/>
    <property type="molecule type" value="Genomic_DNA"/>
</dbReference>
<protein>
    <submittedName>
        <fullName evidence="3">Uncharacterized protein</fullName>
    </submittedName>
</protein>
<evidence type="ECO:0000256" key="1">
    <source>
        <dbReference type="SAM" id="MobiDB-lite"/>
    </source>
</evidence>
<dbReference type="RefSeq" id="WP_239525141.1">
    <property type="nucleotide sequence ID" value="NZ_BAAAVF010000002.1"/>
</dbReference>
<proteinExistence type="predicted"/>
<reference evidence="3 4" key="1">
    <citation type="submission" date="2021-01" db="EMBL/GenBank/DDBJ databases">
        <title>Sequencing the genomes of 1000 actinobacteria strains.</title>
        <authorList>
            <person name="Klenk H.-P."/>
        </authorList>
    </citation>
    <scope>NUCLEOTIDE SEQUENCE [LARGE SCALE GENOMIC DNA]</scope>
    <source>
        <strain evidence="3 4">DSM 46000</strain>
    </source>
</reference>
<evidence type="ECO:0000313" key="3">
    <source>
        <dbReference type="EMBL" id="MBM7477996.1"/>
    </source>
</evidence>
<sequence>MIIGFVPPAQFSSGSGGAYLLIVGGGLGVVGILVPALFYFLRKPGWKNPANVGRPEEPLVDAPADGPQEG</sequence>
<gene>
    <name evidence="3" type="ORF">JOD49_000916</name>
</gene>
<organism evidence="3 4">
    <name type="scientific">Oerskovia jenensis</name>
    <dbReference type="NCBI Taxonomy" id="162169"/>
    <lineage>
        <taxon>Bacteria</taxon>
        <taxon>Bacillati</taxon>
        <taxon>Actinomycetota</taxon>
        <taxon>Actinomycetes</taxon>
        <taxon>Micrococcales</taxon>
        <taxon>Cellulomonadaceae</taxon>
        <taxon>Oerskovia</taxon>
    </lineage>
</organism>
<feature type="transmembrane region" description="Helical" evidence="2">
    <location>
        <begin position="18"/>
        <end position="41"/>
    </location>
</feature>
<feature type="region of interest" description="Disordered" evidence="1">
    <location>
        <begin position="48"/>
        <end position="70"/>
    </location>
</feature>
<keyword evidence="2" id="KW-0812">Transmembrane</keyword>